<dbReference type="PANTHER" id="PTHR32077">
    <property type="entry name" value="FASCICLIN-LIKE ARABINOGALACTAN PROTEIN"/>
    <property type="match status" value="1"/>
</dbReference>
<keyword evidence="6" id="KW-0472">Membrane</keyword>
<reference evidence="10" key="1">
    <citation type="submission" date="2010-04" db="EMBL/GenBank/DDBJ databases">
        <authorList>
            <person name="Reid K.E."/>
            <person name="Liao N."/>
            <person name="Chan S."/>
            <person name="Docking R."/>
            <person name="Taylor G."/>
            <person name="Moore R."/>
            <person name="Mayo M."/>
            <person name="Munro S."/>
            <person name="King J."/>
            <person name="Yanchuk A."/>
            <person name="Holt R."/>
            <person name="Jones S."/>
            <person name="Marra M."/>
            <person name="Ritland C.E."/>
            <person name="Ritland K."/>
            <person name="Bohlmann J."/>
        </authorList>
    </citation>
    <scope>NUCLEOTIDE SEQUENCE</scope>
    <source>
        <tissue evidence="10">Bud</tissue>
    </source>
</reference>
<evidence type="ECO:0000256" key="6">
    <source>
        <dbReference type="ARBA" id="ARBA00023136"/>
    </source>
</evidence>
<proteinExistence type="evidence at transcript level"/>
<accession>D5AEF1</accession>
<dbReference type="PANTHER" id="PTHR32077:SF86">
    <property type="entry name" value="FAS1 DOMAIN-CONTAINING PROTEIN SELMODRAFT_448915"/>
    <property type="match status" value="1"/>
</dbReference>
<dbReference type="PROSITE" id="PS50213">
    <property type="entry name" value="FAS1"/>
    <property type="match status" value="1"/>
</dbReference>
<evidence type="ECO:0000256" key="4">
    <source>
        <dbReference type="ARBA" id="ARBA00022622"/>
    </source>
</evidence>
<dbReference type="GO" id="GO:0009834">
    <property type="term" value="P:plant-type secondary cell wall biogenesis"/>
    <property type="evidence" value="ECO:0007669"/>
    <property type="project" value="TreeGrafter"/>
</dbReference>
<evidence type="ECO:0000256" key="7">
    <source>
        <dbReference type="ARBA" id="ARBA00024686"/>
    </source>
</evidence>
<evidence type="ECO:0000313" key="10">
    <source>
        <dbReference type="EMBL" id="ADE77920.1"/>
    </source>
</evidence>
<dbReference type="AlphaFoldDB" id="D5AEF1"/>
<evidence type="ECO:0000256" key="5">
    <source>
        <dbReference type="ARBA" id="ARBA00022729"/>
    </source>
</evidence>
<feature type="compositionally biased region" description="Low complexity" evidence="8">
    <location>
        <begin position="171"/>
        <end position="180"/>
    </location>
</feature>
<dbReference type="InterPro" id="IPR000782">
    <property type="entry name" value="FAS1_domain"/>
</dbReference>
<comment type="subcellular location">
    <subcellularLocation>
        <location evidence="1">Cell membrane</location>
        <topology evidence="1">Lipid-anchor</topology>
        <topology evidence="1">GPI-anchor</topology>
    </subcellularLocation>
</comment>
<feature type="domain" description="FAS1" evidence="9">
    <location>
        <begin position="1"/>
        <end position="122"/>
    </location>
</feature>
<keyword evidence="5" id="KW-0732">Signal</keyword>
<keyword evidence="4" id="KW-0336">GPI-anchor</keyword>
<feature type="compositionally biased region" description="Low complexity" evidence="8">
    <location>
        <begin position="149"/>
        <end position="162"/>
    </location>
</feature>
<organism evidence="10">
    <name type="scientific">Picea sitchensis</name>
    <name type="common">Sitka spruce</name>
    <name type="synonym">Pinus sitchensis</name>
    <dbReference type="NCBI Taxonomy" id="3332"/>
    <lineage>
        <taxon>Eukaryota</taxon>
        <taxon>Viridiplantae</taxon>
        <taxon>Streptophyta</taxon>
        <taxon>Embryophyta</taxon>
        <taxon>Tracheophyta</taxon>
        <taxon>Spermatophyta</taxon>
        <taxon>Pinopsida</taxon>
        <taxon>Pinidae</taxon>
        <taxon>Conifers I</taxon>
        <taxon>Pinales</taxon>
        <taxon>Pinaceae</taxon>
        <taxon>Picea</taxon>
    </lineage>
</organism>
<dbReference type="GO" id="GO:0098552">
    <property type="term" value="C:side of membrane"/>
    <property type="evidence" value="ECO:0007669"/>
    <property type="project" value="UniProtKB-KW"/>
</dbReference>
<dbReference type="InterPro" id="IPR045003">
    <property type="entry name" value="FLA_A"/>
</dbReference>
<dbReference type="SUPFAM" id="SSF82153">
    <property type="entry name" value="FAS1 domain"/>
    <property type="match status" value="1"/>
</dbReference>
<dbReference type="GO" id="GO:0005886">
    <property type="term" value="C:plasma membrane"/>
    <property type="evidence" value="ECO:0007669"/>
    <property type="project" value="UniProtKB-SubCell"/>
</dbReference>
<comment type="function">
    <text evidence="7">May be a cell surface adhesion protein.</text>
</comment>
<dbReference type="EMBL" id="BT124685">
    <property type="protein sequence ID" value="ADE77920.1"/>
    <property type="molecule type" value="mRNA"/>
</dbReference>
<dbReference type="Pfam" id="PF02469">
    <property type="entry name" value="Fasciclin"/>
    <property type="match status" value="1"/>
</dbReference>
<evidence type="ECO:0000256" key="8">
    <source>
        <dbReference type="SAM" id="MobiDB-lite"/>
    </source>
</evidence>
<keyword evidence="4" id="KW-0325">Glycoprotein</keyword>
<protein>
    <recommendedName>
        <fullName evidence="9">FAS1 domain-containing protein</fullName>
    </recommendedName>
</protein>
<keyword evidence="3" id="KW-1003">Cell membrane</keyword>
<name>D5AEF1_PICSI</name>
<keyword evidence="4" id="KW-0449">Lipoprotein</keyword>
<evidence type="ECO:0000256" key="3">
    <source>
        <dbReference type="ARBA" id="ARBA00022475"/>
    </source>
</evidence>
<dbReference type="SMART" id="SM00554">
    <property type="entry name" value="FAS1"/>
    <property type="match status" value="1"/>
</dbReference>
<evidence type="ECO:0000256" key="2">
    <source>
        <dbReference type="ARBA" id="ARBA00007843"/>
    </source>
</evidence>
<sequence length="236" mass="23582">MITATGVLQTYQDAVASGLTLLAPTDGAFSGTVMLKLKKLSSAQEVSLLEYHAVPAYNPVGTLKTTIAPISTLATNGASKYALSVSSAGDTVILNTGLSKSTISSTILDDQPVVLYTISGVLLPMEIFGAVPAPAPASLSAPSSTPAPAPASLFAPSSNPALNPTPQTAISPSPSVSAPLLSPPAPPTAFPAEGPAVGGPTAGKSSASFAAPLNSNVGFVTLAFLARAYCALMFRL</sequence>
<evidence type="ECO:0000259" key="9">
    <source>
        <dbReference type="PROSITE" id="PS50213"/>
    </source>
</evidence>
<comment type="similarity">
    <text evidence="2">Belongs to the fasciclin-like AGP family.</text>
</comment>
<dbReference type="InterPro" id="IPR036378">
    <property type="entry name" value="FAS1_dom_sf"/>
</dbReference>
<feature type="region of interest" description="Disordered" evidence="8">
    <location>
        <begin position="149"/>
        <end position="203"/>
    </location>
</feature>
<evidence type="ECO:0000256" key="1">
    <source>
        <dbReference type="ARBA" id="ARBA00004609"/>
    </source>
</evidence>
<dbReference type="Gene3D" id="2.30.180.10">
    <property type="entry name" value="FAS1 domain"/>
    <property type="match status" value="1"/>
</dbReference>